<feature type="compositionally biased region" description="Basic residues" evidence="1">
    <location>
        <begin position="104"/>
        <end position="117"/>
    </location>
</feature>
<protein>
    <recommendedName>
        <fullName evidence="3">Zinc finger, CCHC-type</fullName>
    </recommendedName>
</protein>
<sequence>MYNELYQMYGKPLGVELQELIHLFHTCKQGDGTSVSDHFLLMKSYLDQLASLIYTFDDKITIGFILESLTSDFHGFLQNYNIQSMGKTLSEVHQILIEYEKGGRVQKKPHGKAKGKGKAKDGQYSYPSKTKKPQPQKK</sequence>
<evidence type="ECO:0000313" key="2">
    <source>
        <dbReference type="EMBL" id="GFC86313.1"/>
    </source>
</evidence>
<reference evidence="2" key="1">
    <citation type="journal article" date="2019" name="Sci. Rep.">
        <title>Draft genome of Tanacetum cinerariifolium, the natural source of mosquito coil.</title>
        <authorList>
            <person name="Yamashiro T."/>
            <person name="Shiraishi A."/>
            <person name="Satake H."/>
            <person name="Nakayama K."/>
        </authorList>
    </citation>
    <scope>NUCLEOTIDE SEQUENCE</scope>
</reference>
<name>A0A699RKM1_TANCI</name>
<dbReference type="Pfam" id="PF14223">
    <property type="entry name" value="Retrotran_gag_2"/>
    <property type="match status" value="1"/>
</dbReference>
<accession>A0A699RKM1</accession>
<evidence type="ECO:0000256" key="1">
    <source>
        <dbReference type="SAM" id="MobiDB-lite"/>
    </source>
</evidence>
<dbReference type="AlphaFoldDB" id="A0A699RKM1"/>
<feature type="compositionally biased region" description="Basic residues" evidence="1">
    <location>
        <begin position="129"/>
        <end position="138"/>
    </location>
</feature>
<comment type="caution">
    <text evidence="2">The sequence shown here is derived from an EMBL/GenBank/DDBJ whole genome shotgun (WGS) entry which is preliminary data.</text>
</comment>
<organism evidence="2">
    <name type="scientific">Tanacetum cinerariifolium</name>
    <name type="common">Dalmatian daisy</name>
    <name type="synonym">Chrysanthemum cinerariifolium</name>
    <dbReference type="NCBI Taxonomy" id="118510"/>
    <lineage>
        <taxon>Eukaryota</taxon>
        <taxon>Viridiplantae</taxon>
        <taxon>Streptophyta</taxon>
        <taxon>Embryophyta</taxon>
        <taxon>Tracheophyta</taxon>
        <taxon>Spermatophyta</taxon>
        <taxon>Magnoliopsida</taxon>
        <taxon>eudicotyledons</taxon>
        <taxon>Gunneridae</taxon>
        <taxon>Pentapetalae</taxon>
        <taxon>asterids</taxon>
        <taxon>campanulids</taxon>
        <taxon>Asterales</taxon>
        <taxon>Asteraceae</taxon>
        <taxon>Asteroideae</taxon>
        <taxon>Anthemideae</taxon>
        <taxon>Anthemidinae</taxon>
        <taxon>Tanacetum</taxon>
    </lineage>
</organism>
<gene>
    <name evidence="2" type="ORF">Tci_858283</name>
</gene>
<feature type="region of interest" description="Disordered" evidence="1">
    <location>
        <begin position="103"/>
        <end position="138"/>
    </location>
</feature>
<proteinExistence type="predicted"/>
<evidence type="ECO:0008006" key="3">
    <source>
        <dbReference type="Google" id="ProtNLM"/>
    </source>
</evidence>
<dbReference type="EMBL" id="BKCJ011104513">
    <property type="protein sequence ID" value="GFC86313.1"/>
    <property type="molecule type" value="Genomic_DNA"/>
</dbReference>